<comment type="similarity">
    <text evidence="2 11">Belongs to the diacylglycerol acyltransferase family.</text>
</comment>
<keyword evidence="5 11" id="KW-0812">Transmembrane</keyword>
<dbReference type="PANTHER" id="PTHR12317">
    <property type="entry name" value="DIACYLGLYCEROL O-ACYLTRANSFERASE"/>
    <property type="match status" value="1"/>
</dbReference>
<dbReference type="STRING" id="597456.A0A0L7RG55"/>
<comment type="subcellular location">
    <subcellularLocation>
        <location evidence="1 11">Endoplasmic reticulum membrane</location>
        <topology evidence="1 11">Multi-pass membrane protein</topology>
    </subcellularLocation>
</comment>
<evidence type="ECO:0000313" key="12">
    <source>
        <dbReference type="EMBL" id="KOC69937.1"/>
    </source>
</evidence>
<keyword evidence="4 11" id="KW-0808">Transferase</keyword>
<evidence type="ECO:0000256" key="6">
    <source>
        <dbReference type="ARBA" id="ARBA00022824"/>
    </source>
</evidence>
<keyword evidence="7 11" id="KW-1133">Transmembrane helix</keyword>
<gene>
    <name evidence="12" type="ORF">WH47_08198</name>
</gene>
<dbReference type="GO" id="GO:0005789">
    <property type="term" value="C:endoplasmic reticulum membrane"/>
    <property type="evidence" value="ECO:0007669"/>
    <property type="project" value="UniProtKB-SubCell"/>
</dbReference>
<comment type="caution">
    <text evidence="11">Lacks conserved residue(s) required for the propagation of feature annotation.</text>
</comment>
<dbReference type="SUPFAM" id="SSF69593">
    <property type="entry name" value="Glycerol-3-phosphate (1)-acyltransferase"/>
    <property type="match status" value="1"/>
</dbReference>
<dbReference type="AlphaFoldDB" id="A0A0L7RG55"/>
<evidence type="ECO:0000256" key="1">
    <source>
        <dbReference type="ARBA" id="ARBA00004477"/>
    </source>
</evidence>
<evidence type="ECO:0000256" key="11">
    <source>
        <dbReference type="RuleBase" id="RU367023"/>
    </source>
</evidence>
<dbReference type="OrthoDB" id="264532at2759"/>
<keyword evidence="3" id="KW-0444">Lipid biosynthesis</keyword>
<dbReference type="Proteomes" id="UP000053825">
    <property type="component" value="Unassembled WGS sequence"/>
</dbReference>
<reference evidence="12 13" key="1">
    <citation type="submission" date="2015-07" db="EMBL/GenBank/DDBJ databases">
        <title>The genome of Habropoda laboriosa.</title>
        <authorList>
            <person name="Pan H."/>
            <person name="Kapheim K."/>
        </authorList>
    </citation>
    <scope>NUCLEOTIDE SEQUENCE [LARGE SCALE GENOMIC DNA]</scope>
    <source>
        <strain evidence="12">0110345459</strain>
    </source>
</reference>
<evidence type="ECO:0000256" key="2">
    <source>
        <dbReference type="ARBA" id="ARBA00005420"/>
    </source>
</evidence>
<name>A0A0L7RG55_9HYME</name>
<accession>A0A0L7RG55</accession>
<keyword evidence="10 12" id="KW-0012">Acyltransferase</keyword>
<dbReference type="PANTHER" id="PTHR12317:SF79">
    <property type="entry name" value="ACYLTRANSFERASE"/>
    <property type="match status" value="1"/>
</dbReference>
<evidence type="ECO:0000256" key="8">
    <source>
        <dbReference type="ARBA" id="ARBA00023098"/>
    </source>
</evidence>
<dbReference type="EMBL" id="KQ414596">
    <property type="protein sequence ID" value="KOC69937.1"/>
    <property type="molecule type" value="Genomic_DNA"/>
</dbReference>
<keyword evidence="13" id="KW-1185">Reference proteome</keyword>
<keyword evidence="6 11" id="KW-0256">Endoplasmic reticulum</keyword>
<dbReference type="InterPro" id="IPR007130">
    <property type="entry name" value="DAGAT"/>
</dbReference>
<evidence type="ECO:0000256" key="5">
    <source>
        <dbReference type="ARBA" id="ARBA00022692"/>
    </source>
</evidence>
<dbReference type="CDD" id="cd07987">
    <property type="entry name" value="LPLAT_MGAT-like"/>
    <property type="match status" value="1"/>
</dbReference>
<evidence type="ECO:0000256" key="7">
    <source>
        <dbReference type="ARBA" id="ARBA00022989"/>
    </source>
</evidence>
<dbReference type="EC" id="2.3.1.-" evidence="11"/>
<sequence length="348" mass="39976">MKILGLSFAPLNVPLKRRLETLSASIWIVILGFGDLIGYGIAAYILFYTEYLRYLMPLYFLWMYYDWDTCNRGGRSDRGTRWLRSSAWLRYFCNYFPVKLVKTTDLDPNRLYLFCSFPHGILATGVFCSFGSECLGCREKFPGMDMRPVVLDQHFRVPFFREYAYSNGCVSSSAESLHYLLSTKPPAPYTGRATILIIGGASESLECKPGTYRILVKRRKGFIKIALKHGTPLVPVFSFGETEVYDQVYAPEGSLLKRVQHTIRKKVGLAPIILKGRGFFQYSFGIIPQRRPIYVVVGSPMELPKIEEPTAEQITKYHEEFIEKLIEVFEAHKHKYIENADSVKLELM</sequence>
<dbReference type="GO" id="GO:0004144">
    <property type="term" value="F:diacylglycerol O-acyltransferase activity"/>
    <property type="evidence" value="ECO:0007669"/>
    <property type="project" value="TreeGrafter"/>
</dbReference>
<evidence type="ECO:0000256" key="10">
    <source>
        <dbReference type="ARBA" id="ARBA00023315"/>
    </source>
</evidence>
<organism evidence="12 13">
    <name type="scientific">Habropoda laboriosa</name>
    <dbReference type="NCBI Taxonomy" id="597456"/>
    <lineage>
        <taxon>Eukaryota</taxon>
        <taxon>Metazoa</taxon>
        <taxon>Ecdysozoa</taxon>
        <taxon>Arthropoda</taxon>
        <taxon>Hexapoda</taxon>
        <taxon>Insecta</taxon>
        <taxon>Pterygota</taxon>
        <taxon>Neoptera</taxon>
        <taxon>Endopterygota</taxon>
        <taxon>Hymenoptera</taxon>
        <taxon>Apocrita</taxon>
        <taxon>Aculeata</taxon>
        <taxon>Apoidea</taxon>
        <taxon>Anthophila</taxon>
        <taxon>Apidae</taxon>
        <taxon>Habropoda</taxon>
    </lineage>
</organism>
<keyword evidence="9 11" id="KW-0472">Membrane</keyword>
<evidence type="ECO:0000256" key="4">
    <source>
        <dbReference type="ARBA" id="ARBA00022679"/>
    </source>
</evidence>
<feature type="transmembrane region" description="Helical" evidence="11">
    <location>
        <begin position="24"/>
        <end position="47"/>
    </location>
</feature>
<evidence type="ECO:0000256" key="9">
    <source>
        <dbReference type="ARBA" id="ARBA00023136"/>
    </source>
</evidence>
<protein>
    <recommendedName>
        <fullName evidence="11">Acyltransferase</fullName>
        <ecNumber evidence="11">2.3.1.-</ecNumber>
    </recommendedName>
</protein>
<keyword evidence="8" id="KW-0443">Lipid metabolism</keyword>
<evidence type="ECO:0000313" key="13">
    <source>
        <dbReference type="Proteomes" id="UP000053825"/>
    </source>
</evidence>
<evidence type="ECO:0000256" key="3">
    <source>
        <dbReference type="ARBA" id="ARBA00022516"/>
    </source>
</evidence>
<dbReference type="GO" id="GO:0019432">
    <property type="term" value="P:triglyceride biosynthetic process"/>
    <property type="evidence" value="ECO:0007669"/>
    <property type="project" value="TreeGrafter"/>
</dbReference>
<proteinExistence type="inferred from homology"/>
<dbReference type="Pfam" id="PF03982">
    <property type="entry name" value="DAGAT"/>
    <property type="match status" value="1"/>
</dbReference>